<name>A0ABQ8T1C0_PERAM</name>
<dbReference type="EMBL" id="JAJSOF020000017">
    <property type="protein sequence ID" value="KAJ4439485.1"/>
    <property type="molecule type" value="Genomic_DNA"/>
</dbReference>
<reference evidence="2 3" key="1">
    <citation type="journal article" date="2022" name="Allergy">
        <title>Genome assembly and annotation of Periplaneta americana reveal a comprehensive cockroach allergen profile.</title>
        <authorList>
            <person name="Wang L."/>
            <person name="Xiong Q."/>
            <person name="Saelim N."/>
            <person name="Wang L."/>
            <person name="Nong W."/>
            <person name="Wan A.T."/>
            <person name="Shi M."/>
            <person name="Liu X."/>
            <person name="Cao Q."/>
            <person name="Hui J.H.L."/>
            <person name="Sookrung N."/>
            <person name="Leung T.F."/>
            <person name="Tungtrongchitr A."/>
            <person name="Tsui S.K.W."/>
        </authorList>
    </citation>
    <scope>NUCLEOTIDE SEQUENCE [LARGE SCALE GENOMIC DNA]</scope>
    <source>
        <strain evidence="2">PWHHKU_190912</strain>
    </source>
</reference>
<sequence length="143" mass="15837">MAGLCEGGNEPPGPLKANKQTVVLHNEKACVKFLTVISELVDGRKERTSKANVEMSPVVQQEEGESQQPRMHHSAVSYPRITRYLVNAGVACAVAHFGDFDYSVGPVFLLPLLYSNQELVEVHFMYSKADGSAALSRRLYQER</sequence>
<keyword evidence="3" id="KW-1185">Reference proteome</keyword>
<proteinExistence type="predicted"/>
<feature type="region of interest" description="Disordered" evidence="1">
    <location>
        <begin position="51"/>
        <end position="71"/>
    </location>
</feature>
<evidence type="ECO:0000256" key="1">
    <source>
        <dbReference type="SAM" id="MobiDB-lite"/>
    </source>
</evidence>
<evidence type="ECO:0000313" key="3">
    <source>
        <dbReference type="Proteomes" id="UP001148838"/>
    </source>
</evidence>
<evidence type="ECO:0000313" key="2">
    <source>
        <dbReference type="EMBL" id="KAJ4439485.1"/>
    </source>
</evidence>
<organism evidence="2 3">
    <name type="scientific">Periplaneta americana</name>
    <name type="common">American cockroach</name>
    <name type="synonym">Blatta americana</name>
    <dbReference type="NCBI Taxonomy" id="6978"/>
    <lineage>
        <taxon>Eukaryota</taxon>
        <taxon>Metazoa</taxon>
        <taxon>Ecdysozoa</taxon>
        <taxon>Arthropoda</taxon>
        <taxon>Hexapoda</taxon>
        <taxon>Insecta</taxon>
        <taxon>Pterygota</taxon>
        <taxon>Neoptera</taxon>
        <taxon>Polyneoptera</taxon>
        <taxon>Dictyoptera</taxon>
        <taxon>Blattodea</taxon>
        <taxon>Blattoidea</taxon>
        <taxon>Blattidae</taxon>
        <taxon>Blattinae</taxon>
        <taxon>Periplaneta</taxon>
    </lineage>
</organism>
<protein>
    <submittedName>
        <fullName evidence="2">Uncharacterized protein</fullName>
    </submittedName>
</protein>
<gene>
    <name evidence="2" type="ORF">ANN_07609</name>
</gene>
<comment type="caution">
    <text evidence="2">The sequence shown here is derived from an EMBL/GenBank/DDBJ whole genome shotgun (WGS) entry which is preliminary data.</text>
</comment>
<accession>A0ABQ8T1C0</accession>
<dbReference type="Proteomes" id="UP001148838">
    <property type="component" value="Unassembled WGS sequence"/>
</dbReference>